<evidence type="ECO:0000256" key="7">
    <source>
        <dbReference type="RuleBase" id="RU361195"/>
    </source>
</evidence>
<dbReference type="GO" id="GO:0046872">
    <property type="term" value="F:metal ion binding"/>
    <property type="evidence" value="ECO:0007669"/>
    <property type="project" value="UniProtKB-KW"/>
</dbReference>
<dbReference type="InterPro" id="IPR008984">
    <property type="entry name" value="SMAD_FHA_dom_sf"/>
</dbReference>
<feature type="region of interest" description="Disordered" evidence="8">
    <location>
        <begin position="15"/>
        <end position="59"/>
    </location>
</feature>
<evidence type="ECO:0000256" key="3">
    <source>
        <dbReference type="ARBA" id="ARBA00022833"/>
    </source>
</evidence>
<dbReference type="InterPro" id="IPR003619">
    <property type="entry name" value="MAD_homology1_Dwarfin-type"/>
</dbReference>
<dbReference type="GO" id="GO:0009653">
    <property type="term" value="P:anatomical structure morphogenesis"/>
    <property type="evidence" value="ECO:0007669"/>
    <property type="project" value="TreeGrafter"/>
</dbReference>
<dbReference type="GeneTree" id="ENSGT00940000158146"/>
<evidence type="ECO:0000313" key="11">
    <source>
        <dbReference type="Ensembl" id="ENSSMAP00000038476.1"/>
    </source>
</evidence>
<dbReference type="SMART" id="SM00524">
    <property type="entry name" value="DWB"/>
    <property type="match status" value="1"/>
</dbReference>
<keyword evidence="2" id="KW-0479">Metal-binding</keyword>
<dbReference type="GO" id="GO:0070411">
    <property type="term" value="F:I-SMAD binding"/>
    <property type="evidence" value="ECO:0007669"/>
    <property type="project" value="TreeGrafter"/>
</dbReference>
<dbReference type="FunFam" id="2.60.200.10:FF:000004">
    <property type="entry name" value="Mothers against decapentaplegic homolog"/>
    <property type="match status" value="1"/>
</dbReference>
<dbReference type="FunFam" id="3.90.520.10:FF:000003">
    <property type="entry name" value="Mothers against decapentaplegic homolog"/>
    <property type="match status" value="1"/>
</dbReference>
<dbReference type="Proteomes" id="UP000694558">
    <property type="component" value="Chromosome 10"/>
</dbReference>
<protein>
    <recommendedName>
        <fullName evidence="7">Mothers against decapentaplegic homolog</fullName>
        <shortName evidence="7">MAD homolog</shortName>
        <shortName evidence="7">Mothers against DPP homolog</shortName>
    </recommendedName>
    <alternativeName>
        <fullName evidence="7">SMAD family member</fullName>
    </alternativeName>
</protein>
<proteinExistence type="inferred from homology"/>
<dbReference type="GO" id="GO:0005737">
    <property type="term" value="C:cytoplasm"/>
    <property type="evidence" value="ECO:0007669"/>
    <property type="project" value="UniProtKB-SubCell"/>
</dbReference>
<accession>A0A8D3BTW8</accession>
<dbReference type="Gene3D" id="3.90.520.10">
    <property type="entry name" value="SMAD MH1 domain"/>
    <property type="match status" value="1"/>
</dbReference>
<dbReference type="GO" id="GO:0006357">
    <property type="term" value="P:regulation of transcription by RNA polymerase II"/>
    <property type="evidence" value="ECO:0007669"/>
    <property type="project" value="TreeGrafter"/>
</dbReference>
<evidence type="ECO:0000259" key="9">
    <source>
        <dbReference type="PROSITE" id="PS51075"/>
    </source>
</evidence>
<organism evidence="11 12">
    <name type="scientific">Scophthalmus maximus</name>
    <name type="common">Turbot</name>
    <name type="synonym">Psetta maxima</name>
    <dbReference type="NCBI Taxonomy" id="52904"/>
    <lineage>
        <taxon>Eukaryota</taxon>
        <taxon>Metazoa</taxon>
        <taxon>Chordata</taxon>
        <taxon>Craniata</taxon>
        <taxon>Vertebrata</taxon>
        <taxon>Euteleostomi</taxon>
        <taxon>Actinopterygii</taxon>
        <taxon>Neopterygii</taxon>
        <taxon>Teleostei</taxon>
        <taxon>Neoteleostei</taxon>
        <taxon>Acanthomorphata</taxon>
        <taxon>Carangaria</taxon>
        <taxon>Pleuronectiformes</taxon>
        <taxon>Pleuronectoidei</taxon>
        <taxon>Scophthalmidae</taxon>
        <taxon>Scophthalmus</taxon>
    </lineage>
</organism>
<evidence type="ECO:0000256" key="4">
    <source>
        <dbReference type="ARBA" id="ARBA00023015"/>
    </source>
</evidence>
<dbReference type="PROSITE" id="PS51075">
    <property type="entry name" value="MH1"/>
    <property type="match status" value="1"/>
</dbReference>
<evidence type="ECO:0000256" key="8">
    <source>
        <dbReference type="SAM" id="MobiDB-lite"/>
    </source>
</evidence>
<dbReference type="InterPro" id="IPR013019">
    <property type="entry name" value="MAD_homology_MH1"/>
</dbReference>
<reference evidence="11" key="1">
    <citation type="submission" date="2023-05" db="EMBL/GenBank/DDBJ databases">
        <title>High-quality long-read genome of Scophthalmus maximus.</title>
        <authorList>
            <person name="Lien S."/>
            <person name="Martinez P."/>
        </authorList>
    </citation>
    <scope>NUCLEOTIDE SEQUENCE [LARGE SCALE GENOMIC DNA]</scope>
</reference>
<evidence type="ECO:0000256" key="5">
    <source>
        <dbReference type="ARBA" id="ARBA00023163"/>
    </source>
</evidence>
<dbReference type="Ensembl" id="ENSSMAT00000054301.1">
    <property type="protein sequence ID" value="ENSSMAP00000038476.1"/>
    <property type="gene ID" value="ENSSMAG00000014437.2"/>
</dbReference>
<dbReference type="PANTHER" id="PTHR13703:SF28">
    <property type="entry name" value="MOTHERS AGAINST DECAPENTAPLEGIC HOMOLOG 6"/>
    <property type="match status" value="1"/>
</dbReference>
<dbReference type="PROSITE" id="PS51076">
    <property type="entry name" value="MH2"/>
    <property type="match status" value="1"/>
</dbReference>
<dbReference type="GO" id="GO:0030154">
    <property type="term" value="P:cell differentiation"/>
    <property type="evidence" value="ECO:0007669"/>
    <property type="project" value="TreeGrafter"/>
</dbReference>
<feature type="domain" description="MH1" evidence="9">
    <location>
        <begin position="138"/>
        <end position="269"/>
    </location>
</feature>
<keyword evidence="4 7" id="KW-0805">Transcription regulation</keyword>
<keyword evidence="7" id="KW-0963">Cytoplasm</keyword>
<sequence length="465" mass="51452">MFRTKRSGLVRRLWRSRLIPDTEGEDGNGKTSEGCRDDLFGNNPEKIPKTELGPMTPSGSLVGHAGGVCARSPAASGGPGAPADRDGAAVCAQQQGSPRSAQDSECRTVTCCLFKDRDHRELRGPETAQGTTDPGSCHFALRGLGPRRSGPPEPQEAMPRALLDQELKSATYSLLKRLKEKALDTLVEAVESRGGMPSDCVMISRTELRLGGHVASPQLLVCKLYRWSDLQHSAQLKPLCECKSFGAPDSPIVCCNPYHYSRLCGPESPPPPYSRLSPNEEHKPLDASMSPDAPKQSHWCNVAYWEHRTRVGRLYTVYQHSVSIFYDLPQGTGFCLGQLNLEHRSSTVQRTRGKIGYGILLSKEPDGVWAYNRSEHPIFVNSPTLDMPSSRTLVVRKVMPGYSIKVFDYERSSLLRHTTEADLLDGPFDPNSVRISFAKGWGPCYSRQFITSCPCWLEILLNNHR</sequence>
<comment type="similarity">
    <text evidence="1 7">Belongs to the dwarfin/SMAD family.</text>
</comment>
<dbReference type="InterPro" id="IPR001132">
    <property type="entry name" value="SMAD_dom_Dwarfin-type"/>
</dbReference>
<dbReference type="CDD" id="cd10499">
    <property type="entry name" value="MH2_SMAD_6"/>
    <property type="match status" value="1"/>
</dbReference>
<dbReference type="PANTHER" id="PTHR13703">
    <property type="entry name" value="SMAD"/>
    <property type="match status" value="1"/>
</dbReference>
<keyword evidence="6 7" id="KW-0539">Nucleus</keyword>
<dbReference type="GO" id="GO:0060395">
    <property type="term" value="P:SMAD protein signal transduction"/>
    <property type="evidence" value="ECO:0007669"/>
    <property type="project" value="TreeGrafter"/>
</dbReference>
<reference evidence="11" key="2">
    <citation type="submission" date="2025-08" db="UniProtKB">
        <authorList>
            <consortium name="Ensembl"/>
        </authorList>
    </citation>
    <scope>IDENTIFICATION</scope>
</reference>
<dbReference type="SUPFAM" id="SSF49879">
    <property type="entry name" value="SMAD/FHA domain"/>
    <property type="match status" value="1"/>
</dbReference>
<feature type="region of interest" description="Disordered" evidence="8">
    <location>
        <begin position="269"/>
        <end position="292"/>
    </location>
</feature>
<evidence type="ECO:0000256" key="1">
    <source>
        <dbReference type="ARBA" id="ARBA00005545"/>
    </source>
</evidence>
<dbReference type="AlphaFoldDB" id="A0A8D3BTW8"/>
<dbReference type="Pfam" id="PF03166">
    <property type="entry name" value="MH2"/>
    <property type="match status" value="1"/>
</dbReference>
<evidence type="ECO:0000256" key="6">
    <source>
        <dbReference type="ARBA" id="ARBA00023242"/>
    </source>
</evidence>
<dbReference type="GO" id="GO:0140416">
    <property type="term" value="F:transcription regulator inhibitor activity"/>
    <property type="evidence" value="ECO:0007669"/>
    <property type="project" value="TreeGrafter"/>
</dbReference>
<dbReference type="SMART" id="SM00523">
    <property type="entry name" value="DWA"/>
    <property type="match status" value="1"/>
</dbReference>
<dbReference type="InterPro" id="IPR013790">
    <property type="entry name" value="Dwarfin"/>
</dbReference>
<feature type="domain" description="MH2" evidence="10">
    <location>
        <begin position="299"/>
        <end position="465"/>
    </location>
</feature>
<evidence type="ECO:0000259" key="10">
    <source>
        <dbReference type="PROSITE" id="PS51076"/>
    </source>
</evidence>
<dbReference type="Gene3D" id="2.60.200.10">
    <property type="match status" value="1"/>
</dbReference>
<evidence type="ECO:0000313" key="12">
    <source>
        <dbReference type="Proteomes" id="UP000694558"/>
    </source>
</evidence>
<evidence type="ECO:0000256" key="2">
    <source>
        <dbReference type="ARBA" id="ARBA00022723"/>
    </source>
</evidence>
<feature type="region of interest" description="Disordered" evidence="8">
    <location>
        <begin position="72"/>
        <end position="100"/>
    </location>
</feature>
<comment type="subcellular location">
    <subcellularLocation>
        <location evidence="7">Cytoplasm</location>
    </subcellularLocation>
    <subcellularLocation>
        <location evidence="7">Nucleus</location>
    </subcellularLocation>
</comment>
<keyword evidence="3" id="KW-0862">Zinc</keyword>
<dbReference type="SUPFAM" id="SSF56366">
    <property type="entry name" value="SMAD MH1 domain"/>
    <property type="match status" value="1"/>
</dbReference>
<dbReference type="Pfam" id="PF03165">
    <property type="entry name" value="MH1"/>
    <property type="match status" value="1"/>
</dbReference>
<gene>
    <name evidence="11" type="primary">SMAD6</name>
</gene>
<dbReference type="InterPro" id="IPR036578">
    <property type="entry name" value="SMAD_MH1_sf"/>
</dbReference>
<name>A0A8D3BTW8_SCOMX</name>
<dbReference type="InterPro" id="IPR017855">
    <property type="entry name" value="SMAD-like_dom_sf"/>
</dbReference>
<dbReference type="GO" id="GO:0071144">
    <property type="term" value="C:heteromeric SMAD protein complex"/>
    <property type="evidence" value="ECO:0007669"/>
    <property type="project" value="TreeGrafter"/>
</dbReference>
<dbReference type="CDD" id="cd10493">
    <property type="entry name" value="MH1_SMAD_6"/>
    <property type="match status" value="1"/>
</dbReference>
<keyword evidence="5 7" id="KW-0804">Transcription</keyword>